<gene>
    <name evidence="1" type="ORF">EWV57_23360</name>
</gene>
<protein>
    <submittedName>
        <fullName evidence="1">CfrBI family restriction endonuclease</fullName>
    </submittedName>
</protein>
<proteinExistence type="predicted"/>
<organism evidence="1 2">
    <name type="scientific">Microcystis aeruginosa Ma_QC_Ch_20071001_S25D</name>
    <dbReference type="NCBI Taxonomy" id="2486250"/>
    <lineage>
        <taxon>Bacteria</taxon>
        <taxon>Bacillati</taxon>
        <taxon>Cyanobacteriota</taxon>
        <taxon>Cyanophyceae</taxon>
        <taxon>Oscillatoriophycideae</taxon>
        <taxon>Chroococcales</taxon>
        <taxon>Microcystaceae</taxon>
        <taxon>Microcystis</taxon>
    </lineage>
</organism>
<keyword evidence="1" id="KW-0255">Endonuclease</keyword>
<evidence type="ECO:0000313" key="2">
    <source>
        <dbReference type="Proteomes" id="UP000316958"/>
    </source>
</evidence>
<accession>A0A552FBF1</accession>
<dbReference type="InterPro" id="IPR019042">
    <property type="entry name" value="Restrct_endonuc_II_CfrBI"/>
</dbReference>
<dbReference type="GO" id="GO:0004519">
    <property type="term" value="F:endonuclease activity"/>
    <property type="evidence" value="ECO:0007669"/>
    <property type="project" value="UniProtKB-KW"/>
</dbReference>
<evidence type="ECO:0000313" key="1">
    <source>
        <dbReference type="EMBL" id="TRU44033.1"/>
    </source>
</evidence>
<dbReference type="Pfam" id="PF09516">
    <property type="entry name" value="RE_CfrBI"/>
    <property type="match status" value="1"/>
</dbReference>
<dbReference type="AlphaFoldDB" id="A0A552FBF1"/>
<name>A0A552FBF1_MICAE</name>
<comment type="caution">
    <text evidence="1">The sequence shown here is derived from an EMBL/GenBank/DDBJ whole genome shotgun (WGS) entry which is preliminary data.</text>
</comment>
<dbReference type="EMBL" id="SFBE01000383">
    <property type="protein sequence ID" value="TRU44033.1"/>
    <property type="molecule type" value="Genomic_DNA"/>
</dbReference>
<keyword evidence="1" id="KW-0378">Hydrolase</keyword>
<dbReference type="Proteomes" id="UP000316958">
    <property type="component" value="Unassembled WGS sequence"/>
</dbReference>
<sequence length="391" mass="44047">MTTIDDLFPEKGKLILSGSGRDFIEKLGVETVRQLTLDILCGENIRTQTEQLTSRRVAIASGAMVALFAKGWQGVENFTDQLSDMALSQLKSSRRSDKELIWPANWLIGLTGKGVQNVLRDNPAAQEKYIQDFEAALEEASQKCEEDFGSIRMFLGLIEDESGKVYRNLEWRDIIRLTTAIGCATLTIRGSDKSTYGKLFERLVLGSVLHILGFQYIENPSSPIIERVFWLSDNSNLRECDGTLRLRAGKLARFDIGFIGRGNSEITKDKLSRFANVELYGETTSRTFIIIDRLPAKSKKTVEAAKRAGSEIIQMSMQFWPQELARSLESRLDYRAEILDIDEESLYDYLSQKISSAPLLSFLNFGDTLEENVDGFQENELSDKDDDTLDG</sequence>
<reference evidence="1 2" key="1">
    <citation type="submission" date="2019-01" db="EMBL/GenBank/DDBJ databases">
        <title>Coherence of Microcystis species and biogeography revealed through population genomics.</title>
        <authorList>
            <person name="Perez-Carrascal O.M."/>
            <person name="Terrat Y."/>
            <person name="Giani A."/>
            <person name="Fortin N."/>
            <person name="Tromas N."/>
            <person name="Shapiro B.J."/>
        </authorList>
    </citation>
    <scope>NUCLEOTIDE SEQUENCE [LARGE SCALE GENOMIC DNA]</scope>
    <source>
        <strain evidence="1">Ma_QC_Ch_20071001_S25D</strain>
    </source>
</reference>
<keyword evidence="1" id="KW-0540">Nuclease</keyword>